<keyword evidence="1 3" id="KW-0378">Hydrolase</keyword>
<dbReference type="InterPro" id="IPR001579">
    <property type="entry name" value="Glyco_hydro_18_chit_AS"/>
</dbReference>
<dbReference type="GO" id="GO:0005975">
    <property type="term" value="P:carbohydrate metabolic process"/>
    <property type="evidence" value="ECO:0007669"/>
    <property type="project" value="InterPro"/>
</dbReference>
<dbReference type="EMBL" id="JH767325">
    <property type="protein sequence ID" value="EQC25031.1"/>
    <property type="molecule type" value="Genomic_DNA"/>
</dbReference>
<dbReference type="SUPFAM" id="SSF51445">
    <property type="entry name" value="(Trans)glycosidases"/>
    <property type="match status" value="1"/>
</dbReference>
<dbReference type="STRING" id="1156394.T0PS35"/>
<evidence type="ECO:0000256" key="4">
    <source>
        <dbReference type="RuleBase" id="RU004453"/>
    </source>
</evidence>
<organism evidence="6 7">
    <name type="scientific">Saprolegnia diclina (strain VS20)</name>
    <dbReference type="NCBI Taxonomy" id="1156394"/>
    <lineage>
        <taxon>Eukaryota</taxon>
        <taxon>Sar</taxon>
        <taxon>Stramenopiles</taxon>
        <taxon>Oomycota</taxon>
        <taxon>Saprolegniomycetes</taxon>
        <taxon>Saprolegniales</taxon>
        <taxon>Saprolegniaceae</taxon>
        <taxon>Saprolegnia</taxon>
    </lineage>
</organism>
<name>T0PS35_SAPDV</name>
<dbReference type="InterPro" id="IPR001223">
    <property type="entry name" value="Glyco_hydro18_cat"/>
</dbReference>
<dbReference type="Proteomes" id="UP000030762">
    <property type="component" value="Unassembled WGS sequence"/>
</dbReference>
<keyword evidence="2 3" id="KW-0326">Glycosidase</keyword>
<sequence>MASTNPSMSSTPMSRRSIPILSEAKPMLEEKRFEATYRHAWPLLLGLAMLAGVSYGFAGLVQTYCLDEPLHSSAYAEENVLGESCLAVHHEIPWRELERKVRKCHRHEYYDPMHDDCQTCPAATPNDRVFAVFWETQKDCAMLVNDPSTRYVTHVYWAFATVDEKGNVAQSLQYWDDAAIMHCMAQLRMRCIKQLVSIGGADSRHSFFSLQEPKALGRFLQSSIDVVKKFDFDGIDMDDETGNSHEARNDWLKNQSPTVLKYLAGLRDGMEAIRKPTEPKYLLTWDEFPTSYDQPAPGYAGCSQVYEGGWRRCIPNEIKDLVDWVNIMYYNMPSNVCTLLLRAA</sequence>
<dbReference type="GeneID" id="19957805"/>
<comment type="similarity">
    <text evidence="4">Belongs to the glycosyl hydrolase 18 family.</text>
</comment>
<reference evidence="6 7" key="1">
    <citation type="submission" date="2012-04" db="EMBL/GenBank/DDBJ databases">
        <title>The Genome Sequence of Saprolegnia declina VS20.</title>
        <authorList>
            <consortium name="The Broad Institute Genome Sequencing Platform"/>
            <person name="Russ C."/>
            <person name="Nusbaum C."/>
            <person name="Tyler B."/>
            <person name="van West P."/>
            <person name="Dieguez-Uribeondo J."/>
            <person name="de Bruijn I."/>
            <person name="Tripathy S."/>
            <person name="Jiang R."/>
            <person name="Young S.K."/>
            <person name="Zeng Q."/>
            <person name="Gargeya S."/>
            <person name="Fitzgerald M."/>
            <person name="Haas B."/>
            <person name="Abouelleil A."/>
            <person name="Alvarado L."/>
            <person name="Arachchi H.M."/>
            <person name="Berlin A."/>
            <person name="Chapman S.B."/>
            <person name="Goldberg J."/>
            <person name="Griggs A."/>
            <person name="Gujja S."/>
            <person name="Hansen M."/>
            <person name="Howarth C."/>
            <person name="Imamovic A."/>
            <person name="Larimer J."/>
            <person name="McCowen C."/>
            <person name="Montmayeur A."/>
            <person name="Murphy C."/>
            <person name="Neiman D."/>
            <person name="Pearson M."/>
            <person name="Priest M."/>
            <person name="Roberts A."/>
            <person name="Saif S."/>
            <person name="Shea T."/>
            <person name="Sisk P."/>
            <person name="Sykes S."/>
            <person name="Wortman J."/>
            <person name="Nusbaum C."/>
            <person name="Birren B."/>
        </authorList>
    </citation>
    <scope>NUCLEOTIDE SEQUENCE [LARGE SCALE GENOMIC DNA]</scope>
    <source>
        <strain evidence="6 7">VS20</strain>
    </source>
</reference>
<feature type="domain" description="GH18" evidence="5">
    <location>
        <begin position="128"/>
        <end position="344"/>
    </location>
</feature>
<dbReference type="PROSITE" id="PS51910">
    <property type="entry name" value="GH18_2"/>
    <property type="match status" value="1"/>
</dbReference>
<dbReference type="Pfam" id="PF00704">
    <property type="entry name" value="Glyco_hydro_18"/>
    <property type="match status" value="1"/>
</dbReference>
<dbReference type="RefSeq" id="XP_008621535.1">
    <property type="nucleotide sequence ID" value="XM_008623313.1"/>
</dbReference>
<dbReference type="PROSITE" id="PS01095">
    <property type="entry name" value="GH18_1"/>
    <property type="match status" value="1"/>
</dbReference>
<dbReference type="GO" id="GO:0004553">
    <property type="term" value="F:hydrolase activity, hydrolyzing O-glycosyl compounds"/>
    <property type="evidence" value="ECO:0007669"/>
    <property type="project" value="InterPro"/>
</dbReference>
<evidence type="ECO:0000259" key="5">
    <source>
        <dbReference type="PROSITE" id="PS51910"/>
    </source>
</evidence>
<protein>
    <recommendedName>
        <fullName evidence="5">GH18 domain-containing protein</fullName>
    </recommendedName>
</protein>
<dbReference type="OrthoDB" id="76388at2759"/>
<keyword evidence="7" id="KW-1185">Reference proteome</keyword>
<dbReference type="InParanoid" id="T0PS35"/>
<evidence type="ECO:0000256" key="3">
    <source>
        <dbReference type="RuleBase" id="RU000489"/>
    </source>
</evidence>
<evidence type="ECO:0000256" key="2">
    <source>
        <dbReference type="ARBA" id="ARBA00023295"/>
    </source>
</evidence>
<proteinExistence type="inferred from homology"/>
<evidence type="ECO:0000313" key="7">
    <source>
        <dbReference type="Proteomes" id="UP000030762"/>
    </source>
</evidence>
<dbReference type="AlphaFoldDB" id="T0PS35"/>
<evidence type="ECO:0000313" key="6">
    <source>
        <dbReference type="EMBL" id="EQC25031.1"/>
    </source>
</evidence>
<dbReference type="InterPro" id="IPR017853">
    <property type="entry name" value="GH"/>
</dbReference>
<gene>
    <name evidence="6" type="ORF">SDRG_17078</name>
</gene>
<dbReference type="VEuPathDB" id="FungiDB:SDRG_17078"/>
<accession>T0PS35</accession>
<dbReference type="Gene3D" id="3.20.20.80">
    <property type="entry name" value="Glycosidases"/>
    <property type="match status" value="1"/>
</dbReference>
<evidence type="ECO:0000256" key="1">
    <source>
        <dbReference type="ARBA" id="ARBA00022801"/>
    </source>
</evidence>